<dbReference type="GO" id="GO:0004252">
    <property type="term" value="F:serine-type endopeptidase activity"/>
    <property type="evidence" value="ECO:0007669"/>
    <property type="project" value="UniProtKB-UniRule"/>
</dbReference>
<dbReference type="PRINTS" id="PR00726">
    <property type="entry name" value="LEXASERPTASE"/>
</dbReference>
<keyword evidence="8 12" id="KW-0238">DNA-binding</keyword>
<dbReference type="EC" id="3.4.21.88" evidence="12"/>
<keyword evidence="3 12" id="KW-0235">DNA replication</keyword>
<evidence type="ECO:0000256" key="10">
    <source>
        <dbReference type="ARBA" id="ARBA00023204"/>
    </source>
</evidence>
<evidence type="ECO:0000256" key="8">
    <source>
        <dbReference type="ARBA" id="ARBA00023125"/>
    </source>
</evidence>
<keyword evidence="7 12" id="KW-0805">Transcription regulation</keyword>
<comment type="subunit">
    <text evidence="12">Homodimer.</text>
</comment>
<evidence type="ECO:0000313" key="16">
    <source>
        <dbReference type="EMBL" id="SHH52965.1"/>
    </source>
</evidence>
<keyword evidence="11 12" id="KW-0742">SOS response</keyword>
<dbReference type="InterPro" id="IPR006197">
    <property type="entry name" value="Peptidase_S24_LexA"/>
</dbReference>
<evidence type="ECO:0000256" key="11">
    <source>
        <dbReference type="ARBA" id="ARBA00023236"/>
    </source>
</evidence>
<dbReference type="EMBL" id="FQXP01000003">
    <property type="protein sequence ID" value="SHH52965.1"/>
    <property type="molecule type" value="Genomic_DNA"/>
</dbReference>
<proteinExistence type="inferred from homology"/>
<keyword evidence="9 12" id="KW-0804">Transcription</keyword>
<organism evidence="16 17">
    <name type="scientific">Clostridium collagenovorans DSM 3089</name>
    <dbReference type="NCBI Taxonomy" id="1121306"/>
    <lineage>
        <taxon>Bacteria</taxon>
        <taxon>Bacillati</taxon>
        <taxon>Bacillota</taxon>
        <taxon>Clostridia</taxon>
        <taxon>Eubacteriales</taxon>
        <taxon>Clostridiaceae</taxon>
        <taxon>Clostridium</taxon>
    </lineage>
</organism>
<keyword evidence="6 12" id="KW-0068">Autocatalytic cleavage</keyword>
<dbReference type="InterPro" id="IPR050077">
    <property type="entry name" value="LexA_repressor"/>
</dbReference>
<dbReference type="HAMAP" id="MF_00015">
    <property type="entry name" value="LexA"/>
    <property type="match status" value="1"/>
</dbReference>
<dbReference type="Pfam" id="PF00717">
    <property type="entry name" value="Peptidase_S24"/>
    <property type="match status" value="1"/>
</dbReference>
<dbReference type="STRING" id="1121306.SAMN02745196_00676"/>
<evidence type="ECO:0000313" key="17">
    <source>
        <dbReference type="Proteomes" id="UP000184526"/>
    </source>
</evidence>
<feature type="active site" description="For autocatalytic cleavage activity" evidence="12">
    <location>
        <position position="166"/>
    </location>
</feature>
<feature type="domain" description="Peptidase S24/S26A/S26B/S26C" evidence="14">
    <location>
        <begin position="86"/>
        <end position="198"/>
    </location>
</feature>
<feature type="active site" description="For autocatalytic cleavage activity" evidence="12">
    <location>
        <position position="129"/>
    </location>
</feature>
<keyword evidence="10 12" id="KW-0234">DNA repair</keyword>
<dbReference type="InterPro" id="IPR036390">
    <property type="entry name" value="WH_DNA-bd_sf"/>
</dbReference>
<dbReference type="InterPro" id="IPR036286">
    <property type="entry name" value="LexA/Signal_pep-like_sf"/>
</dbReference>
<evidence type="ECO:0000256" key="3">
    <source>
        <dbReference type="ARBA" id="ARBA00022705"/>
    </source>
</evidence>
<dbReference type="RefSeq" id="WP_072830036.1">
    <property type="nucleotide sequence ID" value="NZ_FQXP01000003.1"/>
</dbReference>
<evidence type="ECO:0000256" key="12">
    <source>
        <dbReference type="HAMAP-Rule" id="MF_00015"/>
    </source>
</evidence>
<evidence type="ECO:0000259" key="15">
    <source>
        <dbReference type="Pfam" id="PF01726"/>
    </source>
</evidence>
<dbReference type="InterPro" id="IPR006200">
    <property type="entry name" value="LexA"/>
</dbReference>
<keyword evidence="5 12" id="KW-0378">Hydrolase</keyword>
<feature type="domain" description="LexA repressor DNA-binding" evidence="15">
    <location>
        <begin position="10"/>
        <end position="69"/>
    </location>
</feature>
<dbReference type="InterPro" id="IPR036388">
    <property type="entry name" value="WH-like_DNA-bd_sf"/>
</dbReference>
<keyword evidence="4 12" id="KW-0227">DNA damage</keyword>
<evidence type="ECO:0000256" key="2">
    <source>
        <dbReference type="ARBA" id="ARBA00022491"/>
    </source>
</evidence>
<comment type="catalytic activity">
    <reaction evidence="12">
        <text>Hydrolysis of Ala-|-Gly bond in repressor LexA.</text>
        <dbReference type="EC" id="3.4.21.88"/>
    </reaction>
</comment>
<evidence type="ECO:0000256" key="9">
    <source>
        <dbReference type="ARBA" id="ARBA00023163"/>
    </source>
</evidence>
<dbReference type="CDD" id="cd06529">
    <property type="entry name" value="S24_LexA-like"/>
    <property type="match status" value="1"/>
</dbReference>
<evidence type="ECO:0000256" key="5">
    <source>
        <dbReference type="ARBA" id="ARBA00022801"/>
    </source>
</evidence>
<feature type="site" description="Cleavage; by autolysis" evidence="12">
    <location>
        <begin position="93"/>
        <end position="94"/>
    </location>
</feature>
<accession>A0A1M5TQ63</accession>
<dbReference type="Gene3D" id="1.10.10.10">
    <property type="entry name" value="Winged helix-like DNA-binding domain superfamily/Winged helix DNA-binding domain"/>
    <property type="match status" value="1"/>
</dbReference>
<dbReference type="Gene3D" id="2.10.109.10">
    <property type="entry name" value="Umud Fragment, subunit A"/>
    <property type="match status" value="1"/>
</dbReference>
<dbReference type="GO" id="GO:0006260">
    <property type="term" value="P:DNA replication"/>
    <property type="evidence" value="ECO:0007669"/>
    <property type="project" value="UniProtKB-UniRule"/>
</dbReference>
<dbReference type="PANTHER" id="PTHR33516">
    <property type="entry name" value="LEXA REPRESSOR"/>
    <property type="match status" value="1"/>
</dbReference>
<dbReference type="InterPro" id="IPR039418">
    <property type="entry name" value="LexA-like"/>
</dbReference>
<dbReference type="Pfam" id="PF01726">
    <property type="entry name" value="LexA_DNA_bind"/>
    <property type="match status" value="1"/>
</dbReference>
<name>A0A1M5TQ63_9CLOT</name>
<evidence type="ECO:0000256" key="7">
    <source>
        <dbReference type="ARBA" id="ARBA00023015"/>
    </source>
</evidence>
<dbReference type="PANTHER" id="PTHR33516:SF2">
    <property type="entry name" value="LEXA REPRESSOR-RELATED"/>
    <property type="match status" value="1"/>
</dbReference>
<dbReference type="InterPro" id="IPR006199">
    <property type="entry name" value="LexA_DNA-bd_dom"/>
</dbReference>
<dbReference type="GO" id="GO:0003677">
    <property type="term" value="F:DNA binding"/>
    <property type="evidence" value="ECO:0007669"/>
    <property type="project" value="UniProtKB-UniRule"/>
</dbReference>
<keyword evidence="2 12" id="KW-0678">Repressor</keyword>
<dbReference type="Proteomes" id="UP000184526">
    <property type="component" value="Unassembled WGS sequence"/>
</dbReference>
<dbReference type="OrthoDB" id="9802364at2"/>
<evidence type="ECO:0000256" key="6">
    <source>
        <dbReference type="ARBA" id="ARBA00022813"/>
    </source>
</evidence>
<dbReference type="SUPFAM" id="SSF51306">
    <property type="entry name" value="LexA/Signal peptidase"/>
    <property type="match status" value="1"/>
</dbReference>
<feature type="DNA-binding region" description="H-T-H motif" evidence="12">
    <location>
        <begin position="32"/>
        <end position="52"/>
    </location>
</feature>
<comment type="function">
    <text evidence="12">Represses a number of genes involved in the response to DNA damage (SOS response), including recA and lexA. In the presence of single-stranded DNA, RecA interacts with LexA causing an autocatalytic cleavage which disrupts the DNA-binding part of LexA, leading to derepression of the SOS regulon and eventually DNA repair.</text>
</comment>
<dbReference type="NCBIfam" id="TIGR00498">
    <property type="entry name" value="lexA"/>
    <property type="match status" value="1"/>
</dbReference>
<comment type="similarity">
    <text evidence="1 12 13">Belongs to the peptidase S24 family.</text>
</comment>
<dbReference type="GO" id="GO:0006508">
    <property type="term" value="P:proteolysis"/>
    <property type="evidence" value="ECO:0007669"/>
    <property type="project" value="InterPro"/>
</dbReference>
<dbReference type="SUPFAM" id="SSF46785">
    <property type="entry name" value="Winged helix' DNA-binding domain"/>
    <property type="match status" value="1"/>
</dbReference>
<sequence>MKNEDSKQVNRNLEVYNFIKEQIQAKGYPPSVREIGKALNITSTSTVHSILSKLEKIGYIRRDPAKPRAIELLKDSVIKKEMVDIPIVGKVTAGLPILAVENIEEYFSIPLNFVKSNNELFMLKVSGESMIEAGILDGDLAIIEKVNAASNGDIVVALVDNEATLKRFFKENDHIRLQPENSSMDPIIVEDCSILGKLAGIYRKY</sequence>
<keyword evidence="17" id="KW-1185">Reference proteome</keyword>
<dbReference type="GO" id="GO:0045892">
    <property type="term" value="P:negative regulation of DNA-templated transcription"/>
    <property type="evidence" value="ECO:0007669"/>
    <property type="project" value="UniProtKB-UniRule"/>
</dbReference>
<protein>
    <recommendedName>
        <fullName evidence="12">LexA repressor</fullName>
        <ecNumber evidence="12">3.4.21.88</ecNumber>
    </recommendedName>
</protein>
<dbReference type="GO" id="GO:0009432">
    <property type="term" value="P:SOS response"/>
    <property type="evidence" value="ECO:0007669"/>
    <property type="project" value="UniProtKB-UniRule"/>
</dbReference>
<dbReference type="InterPro" id="IPR015927">
    <property type="entry name" value="Peptidase_S24_S26A/B/C"/>
</dbReference>
<gene>
    <name evidence="12" type="primary">lexA</name>
    <name evidence="16" type="ORF">SAMN02745196_00676</name>
</gene>
<evidence type="ECO:0000259" key="14">
    <source>
        <dbReference type="Pfam" id="PF00717"/>
    </source>
</evidence>
<dbReference type="FunFam" id="2.10.109.10:FF:000001">
    <property type="entry name" value="LexA repressor"/>
    <property type="match status" value="1"/>
</dbReference>
<evidence type="ECO:0000256" key="13">
    <source>
        <dbReference type="RuleBase" id="RU003991"/>
    </source>
</evidence>
<dbReference type="GO" id="GO:0006281">
    <property type="term" value="P:DNA repair"/>
    <property type="evidence" value="ECO:0007669"/>
    <property type="project" value="UniProtKB-UniRule"/>
</dbReference>
<evidence type="ECO:0000256" key="1">
    <source>
        <dbReference type="ARBA" id="ARBA00007484"/>
    </source>
</evidence>
<dbReference type="AlphaFoldDB" id="A0A1M5TQ63"/>
<evidence type="ECO:0000256" key="4">
    <source>
        <dbReference type="ARBA" id="ARBA00022763"/>
    </source>
</evidence>
<reference evidence="16 17" key="1">
    <citation type="submission" date="2016-11" db="EMBL/GenBank/DDBJ databases">
        <authorList>
            <person name="Jaros S."/>
            <person name="Januszkiewicz K."/>
            <person name="Wedrychowicz H."/>
        </authorList>
    </citation>
    <scope>NUCLEOTIDE SEQUENCE [LARGE SCALE GENOMIC DNA]</scope>
    <source>
        <strain evidence="16 17">DSM 3089</strain>
    </source>
</reference>